<organism evidence="1 2">
    <name type="scientific">Mesorhizobium delmotii</name>
    <dbReference type="NCBI Taxonomy" id="1631247"/>
    <lineage>
        <taxon>Bacteria</taxon>
        <taxon>Pseudomonadati</taxon>
        <taxon>Pseudomonadota</taxon>
        <taxon>Alphaproteobacteria</taxon>
        <taxon>Hyphomicrobiales</taxon>
        <taxon>Phyllobacteriaceae</taxon>
        <taxon>Mesorhizobium</taxon>
    </lineage>
</organism>
<proteinExistence type="predicted"/>
<sequence>MHGVLTAHDAPISTLLNGAQGGFFARPHKLAFVEVDADDADISPTVCANSKLTTSPA</sequence>
<accession>A0A2P9AT12</accession>
<evidence type="ECO:0000313" key="1">
    <source>
        <dbReference type="EMBL" id="SJM34291.1"/>
    </source>
</evidence>
<protein>
    <submittedName>
        <fullName evidence="1">Uncharacterized protein</fullName>
    </submittedName>
</protein>
<dbReference type="AlphaFoldDB" id="A0A2P9AT12"/>
<reference evidence="2" key="1">
    <citation type="submission" date="2016-12" db="EMBL/GenBank/DDBJ databases">
        <authorList>
            <person name="Brunel B."/>
        </authorList>
    </citation>
    <scope>NUCLEOTIDE SEQUENCE [LARGE SCALE GENOMIC DNA]</scope>
</reference>
<gene>
    <name evidence="1" type="ORF">BQ8482_400020</name>
</gene>
<name>A0A2P9AT12_9HYPH</name>
<dbReference type="EMBL" id="FUIG01000049">
    <property type="protein sequence ID" value="SJM34291.1"/>
    <property type="molecule type" value="Genomic_DNA"/>
</dbReference>
<evidence type="ECO:0000313" key="2">
    <source>
        <dbReference type="Proteomes" id="UP000245698"/>
    </source>
</evidence>
<keyword evidence="2" id="KW-1185">Reference proteome</keyword>
<dbReference type="Proteomes" id="UP000245698">
    <property type="component" value="Unassembled WGS sequence"/>
</dbReference>